<feature type="chain" id="PRO_5046585322" evidence="1">
    <location>
        <begin position="21"/>
        <end position="310"/>
    </location>
</feature>
<dbReference type="InterPro" id="IPR029058">
    <property type="entry name" value="AB_hydrolase_fold"/>
</dbReference>
<keyword evidence="4" id="KW-1185">Reference proteome</keyword>
<evidence type="ECO:0000259" key="2">
    <source>
        <dbReference type="SMART" id="SM00824"/>
    </source>
</evidence>
<dbReference type="PANTHER" id="PTHR43194:SF2">
    <property type="entry name" value="PEROXISOMAL MEMBRANE PROTEIN LPX1"/>
    <property type="match status" value="1"/>
</dbReference>
<dbReference type="SMART" id="SM00824">
    <property type="entry name" value="PKS_TE"/>
    <property type="match status" value="1"/>
</dbReference>
<dbReference type="Pfam" id="PF12697">
    <property type="entry name" value="Abhydrolase_6"/>
    <property type="match status" value="1"/>
</dbReference>
<accession>A0ABT2BMR6</accession>
<dbReference type="InterPro" id="IPR020802">
    <property type="entry name" value="TesA-like"/>
</dbReference>
<evidence type="ECO:0000313" key="3">
    <source>
        <dbReference type="EMBL" id="MCS0609794.1"/>
    </source>
</evidence>
<gene>
    <name evidence="3" type="ORF">NX773_16625</name>
</gene>
<evidence type="ECO:0000313" key="4">
    <source>
        <dbReference type="Proteomes" id="UP001205861"/>
    </source>
</evidence>
<name>A0ABT2BMR6_9BURK</name>
<dbReference type="Proteomes" id="UP001205861">
    <property type="component" value="Unassembled WGS sequence"/>
</dbReference>
<comment type="caution">
    <text evidence="3">The sequence shown here is derived from an EMBL/GenBank/DDBJ whole genome shotgun (WGS) entry which is preliminary data.</text>
</comment>
<proteinExistence type="predicted"/>
<keyword evidence="3" id="KW-0378">Hydrolase</keyword>
<dbReference type="PANTHER" id="PTHR43194">
    <property type="entry name" value="HYDROLASE ALPHA/BETA FOLD FAMILY"/>
    <property type="match status" value="1"/>
</dbReference>
<dbReference type="InterPro" id="IPR000073">
    <property type="entry name" value="AB_hydrolase_1"/>
</dbReference>
<feature type="domain" description="Thioesterase TesA-like" evidence="2">
    <location>
        <begin position="58"/>
        <end position="305"/>
    </location>
</feature>
<reference evidence="3 4" key="1">
    <citation type="submission" date="2022-08" db="EMBL/GenBank/DDBJ databases">
        <title>Reclassification of Massilia species as members of the genera Telluria, Duganella, Pseudoduganella, Mokoshia gen. nov. and Zemynaea gen. nov. using orthogonal and non-orthogonal genome-based approaches.</title>
        <authorList>
            <person name="Bowman J.P."/>
        </authorList>
    </citation>
    <scope>NUCLEOTIDE SEQUENCE [LARGE SCALE GENOMIC DNA]</scope>
    <source>
        <strain evidence="3 4">JCM 31607</strain>
    </source>
</reference>
<dbReference type="EMBL" id="JANUGV010000004">
    <property type="protein sequence ID" value="MCS0609794.1"/>
    <property type="molecule type" value="Genomic_DNA"/>
</dbReference>
<keyword evidence="1" id="KW-0732">Signal</keyword>
<protein>
    <submittedName>
        <fullName evidence="3">Alpha/beta hydrolase</fullName>
    </submittedName>
</protein>
<dbReference type="SUPFAM" id="SSF53474">
    <property type="entry name" value="alpha/beta-Hydrolases"/>
    <property type="match status" value="1"/>
</dbReference>
<sequence length="310" mass="32571">MNKASLLFALAVAAAAPSFAAEPAPPANPYAMRVAPAERFEVGPLRVERHGNGGRALVLIPGLASGAWVWQDVVRAFSGRQAVYVVTLPGFDGRDATPSNLAAVRKALGDLIVARALDKPVLVGHSLGGMLALAVAEDSPGFVGGVVAVDGLPVLPGTEGYTPEQRAAALAQAGTVQVQYSKEQFAASQHAYMSSEGVLDMTRADMLAELTSRSDPATVRRVVADALALDLRPGLSRITAPILEISPYFAADQSQVGITEQAKLEYYKSLLAGAPKVEVVSISPARHFVMFDQPAKLLDTLRTYLSKLGG</sequence>
<feature type="signal peptide" evidence="1">
    <location>
        <begin position="1"/>
        <end position="20"/>
    </location>
</feature>
<organism evidence="3 4">
    <name type="scientific">Massilia solisilvae</name>
    <dbReference type="NCBI Taxonomy" id="1811225"/>
    <lineage>
        <taxon>Bacteria</taxon>
        <taxon>Pseudomonadati</taxon>
        <taxon>Pseudomonadota</taxon>
        <taxon>Betaproteobacteria</taxon>
        <taxon>Burkholderiales</taxon>
        <taxon>Oxalobacteraceae</taxon>
        <taxon>Telluria group</taxon>
        <taxon>Massilia</taxon>
    </lineage>
</organism>
<dbReference type="RefSeq" id="WP_258857431.1">
    <property type="nucleotide sequence ID" value="NZ_JANUGV010000004.1"/>
</dbReference>
<dbReference type="Gene3D" id="3.40.50.1820">
    <property type="entry name" value="alpha/beta hydrolase"/>
    <property type="match status" value="1"/>
</dbReference>
<dbReference type="GO" id="GO:0016787">
    <property type="term" value="F:hydrolase activity"/>
    <property type="evidence" value="ECO:0007669"/>
    <property type="project" value="UniProtKB-KW"/>
</dbReference>
<evidence type="ECO:0000256" key="1">
    <source>
        <dbReference type="SAM" id="SignalP"/>
    </source>
</evidence>
<dbReference type="InterPro" id="IPR050228">
    <property type="entry name" value="Carboxylesterase_BioH"/>
</dbReference>